<dbReference type="SUPFAM" id="SSF58104">
    <property type="entry name" value="Methyl-accepting chemotaxis protein (MCP) signaling domain"/>
    <property type="match status" value="1"/>
</dbReference>
<evidence type="ECO:0000313" key="4">
    <source>
        <dbReference type="Proteomes" id="UP000464751"/>
    </source>
</evidence>
<evidence type="ECO:0000259" key="2">
    <source>
        <dbReference type="Pfam" id="PF02470"/>
    </source>
</evidence>
<evidence type="ECO:0000256" key="1">
    <source>
        <dbReference type="SAM" id="Phobius"/>
    </source>
</evidence>
<reference evidence="3 4" key="1">
    <citation type="submission" date="2020-02" db="EMBL/GenBank/DDBJ databases">
        <authorList>
            <person name="Li G."/>
        </authorList>
    </citation>
    <scope>NUCLEOTIDE SEQUENCE [LARGE SCALE GENOMIC DNA]</scope>
    <source>
        <strain evidence="3 4">DSM 102029</strain>
    </source>
</reference>
<dbReference type="InterPro" id="IPR003399">
    <property type="entry name" value="Mce/MlaD"/>
</dbReference>
<dbReference type="RefSeq" id="WP_163076553.1">
    <property type="nucleotide sequence ID" value="NZ_CP048630.1"/>
</dbReference>
<keyword evidence="1" id="KW-0472">Membrane</keyword>
<organism evidence="3 4">
    <name type="scientific">Ancylobacter pratisalsi</name>
    <dbReference type="NCBI Taxonomy" id="1745854"/>
    <lineage>
        <taxon>Bacteria</taxon>
        <taxon>Pseudomonadati</taxon>
        <taxon>Pseudomonadota</taxon>
        <taxon>Alphaproteobacteria</taxon>
        <taxon>Hyphomicrobiales</taxon>
        <taxon>Xanthobacteraceae</taxon>
        <taxon>Ancylobacter</taxon>
    </lineage>
</organism>
<proteinExistence type="predicted"/>
<dbReference type="EMBL" id="CP048630">
    <property type="protein sequence ID" value="QIB35413.1"/>
    <property type="molecule type" value="Genomic_DNA"/>
</dbReference>
<gene>
    <name evidence="3" type="ORF">G3A50_18140</name>
</gene>
<keyword evidence="1" id="KW-0812">Transmembrane</keyword>
<keyword evidence="1" id="KW-1133">Transmembrane helix</keyword>
<name>A0A6P1YTM1_9HYPH</name>
<dbReference type="AlphaFoldDB" id="A0A6P1YTM1"/>
<protein>
    <submittedName>
        <fullName evidence="3">MCE family protein</fullName>
    </submittedName>
</protein>
<feature type="transmembrane region" description="Helical" evidence="1">
    <location>
        <begin position="7"/>
        <end position="28"/>
    </location>
</feature>
<dbReference type="PANTHER" id="PTHR36698:SF2">
    <property type="entry name" value="MCE_MLAD DOMAIN-CONTAINING PROTEIN"/>
    <property type="match status" value="1"/>
</dbReference>
<keyword evidence="4" id="KW-1185">Reference proteome</keyword>
<accession>A0A6P1YTM1</accession>
<dbReference type="Proteomes" id="UP000464751">
    <property type="component" value="Chromosome"/>
</dbReference>
<dbReference type="KEGG" id="apra:G3A50_18140"/>
<sequence>METRAHYIVIGLFTIAVIAAGFGFVWWFSNASSRGPRTNYDVVFNGAVSGLQTGSQVTFNGIPVGEVTKLRLDAKDPRRVIATIAVQPDTPIRDDTRANLDSQLLTGLASVGLIGGSTNAQPLPTPEEGELPRIDANTSAVQDLVKSAREVMGRVDDIATRVDDLLRANDAKITSVIDNVDKFSKALGDNADNIDSFLKGVGGAADQVKQLAANMDKVVTSFDPDKVGQTVDDISSFTAKLDGMAAKFDEILNNVDALTKSDEGKGMFSEITAAAAEVRKLAANLDTRTAELSDNLNKFTGPGLRQYEALAADGRRTLAEIERVFRRLERNPRQFIFGGSSVPGYNGQ</sequence>
<dbReference type="PANTHER" id="PTHR36698">
    <property type="entry name" value="BLL5892 PROTEIN"/>
    <property type="match status" value="1"/>
</dbReference>
<dbReference type="Gene3D" id="1.10.287.950">
    <property type="entry name" value="Methyl-accepting chemotaxis protein"/>
    <property type="match status" value="1"/>
</dbReference>
<evidence type="ECO:0000313" key="3">
    <source>
        <dbReference type="EMBL" id="QIB35413.1"/>
    </source>
</evidence>
<feature type="domain" description="Mce/MlaD" evidence="2">
    <location>
        <begin position="43"/>
        <end position="115"/>
    </location>
</feature>
<dbReference type="Pfam" id="PF02470">
    <property type="entry name" value="MlaD"/>
    <property type="match status" value="1"/>
</dbReference>